<evidence type="ECO:0000313" key="1">
    <source>
        <dbReference type="EMBL" id="MES1923283.1"/>
    </source>
</evidence>
<name>A0ABV2AUD1_9EUKA</name>
<evidence type="ECO:0000313" key="2">
    <source>
        <dbReference type="Proteomes" id="UP001439008"/>
    </source>
</evidence>
<dbReference type="Proteomes" id="UP001439008">
    <property type="component" value="Unassembled WGS sequence"/>
</dbReference>
<proteinExistence type="predicted"/>
<dbReference type="EMBL" id="JBDODL010005428">
    <property type="protein sequence ID" value="MES1923283.1"/>
    <property type="molecule type" value="Genomic_DNA"/>
</dbReference>
<reference evidence="1 2" key="1">
    <citation type="journal article" date="2024" name="BMC Biol.">
        <title>Comparative genomics of Ascetosporea gives new insight into the evolutionary basis for animal parasitism in Rhizaria.</title>
        <authorList>
            <person name="Hiltunen Thoren M."/>
            <person name="Onut-Brannstrom I."/>
            <person name="Alfjorden A."/>
            <person name="Peckova H."/>
            <person name="Swords F."/>
            <person name="Hooper C."/>
            <person name="Holzer A.S."/>
            <person name="Bass D."/>
            <person name="Burki F."/>
        </authorList>
    </citation>
    <scope>NUCLEOTIDE SEQUENCE [LARGE SCALE GENOMIC DNA]</scope>
    <source>
        <strain evidence="1">20-A016</strain>
    </source>
</reference>
<keyword evidence="2" id="KW-1185">Reference proteome</keyword>
<organism evidence="1 2">
    <name type="scientific">Bonamia ostreae</name>
    <dbReference type="NCBI Taxonomy" id="126728"/>
    <lineage>
        <taxon>Eukaryota</taxon>
        <taxon>Sar</taxon>
        <taxon>Rhizaria</taxon>
        <taxon>Endomyxa</taxon>
        <taxon>Ascetosporea</taxon>
        <taxon>Haplosporida</taxon>
        <taxon>Bonamia</taxon>
    </lineage>
</organism>
<gene>
    <name evidence="1" type="ORF">MHBO_004832</name>
</gene>
<protein>
    <submittedName>
        <fullName evidence="1">Uncharacterized protein</fullName>
    </submittedName>
</protein>
<accession>A0ABV2AUD1</accession>
<sequence length="64" mass="7207">MKVVVNANSDEEAEQLAKDAWDNGDIYFDENNCDIGSIEDNNLSYCAIEGTPILFTDFDIRDND</sequence>
<comment type="caution">
    <text evidence="1">The sequence shown here is derived from an EMBL/GenBank/DDBJ whole genome shotgun (WGS) entry which is preliminary data.</text>
</comment>